<gene>
    <name evidence="2" type="ORF">BJI67_16500</name>
</gene>
<name>A0A1D8KCZ6_9GAMM</name>
<feature type="transmembrane region" description="Helical" evidence="1">
    <location>
        <begin position="28"/>
        <end position="45"/>
    </location>
</feature>
<dbReference type="KEGG" id="aaeo:BJI67_16500"/>
<keyword evidence="1" id="KW-0812">Transmembrane</keyword>
<evidence type="ECO:0000313" key="2">
    <source>
        <dbReference type="EMBL" id="AOV18838.1"/>
    </source>
</evidence>
<dbReference type="Proteomes" id="UP000095342">
    <property type="component" value="Plasmid pAPV6"/>
</dbReference>
<organism evidence="2 3">
    <name type="scientific">Acidihalobacter aeolianus</name>
    <dbReference type="NCBI Taxonomy" id="2792603"/>
    <lineage>
        <taxon>Bacteria</taxon>
        <taxon>Pseudomonadati</taxon>
        <taxon>Pseudomonadota</taxon>
        <taxon>Gammaproteobacteria</taxon>
        <taxon>Chromatiales</taxon>
        <taxon>Ectothiorhodospiraceae</taxon>
        <taxon>Acidihalobacter</taxon>
    </lineage>
</organism>
<evidence type="ECO:0000313" key="3">
    <source>
        <dbReference type="Proteomes" id="UP000095342"/>
    </source>
</evidence>
<sequence length="64" mass="6926">MSIVTKGMIVISGLFALVYIFGPAEYSATGIVSAIIGIGAVLVDNRYQRKNHLSHTEHSDPTHQ</sequence>
<dbReference type="RefSeq" id="WP_070074361.1">
    <property type="nucleotide sequence ID" value="NZ_CP017449.1"/>
</dbReference>
<accession>A0A1D8KCZ6</accession>
<keyword evidence="2" id="KW-0614">Plasmid</keyword>
<feature type="transmembrane region" description="Helical" evidence="1">
    <location>
        <begin position="7"/>
        <end position="22"/>
    </location>
</feature>
<keyword evidence="1" id="KW-1133">Transmembrane helix</keyword>
<keyword evidence="3" id="KW-1185">Reference proteome</keyword>
<dbReference type="EMBL" id="CP017449">
    <property type="protein sequence ID" value="AOV18838.1"/>
    <property type="molecule type" value="Genomic_DNA"/>
</dbReference>
<evidence type="ECO:0000256" key="1">
    <source>
        <dbReference type="SAM" id="Phobius"/>
    </source>
</evidence>
<reference evidence="2 3" key="1">
    <citation type="submission" date="2016-09" db="EMBL/GenBank/DDBJ databases">
        <title>Acidihalobacter prosperus V6 (DSM14174).</title>
        <authorList>
            <person name="Khaleque H.N."/>
            <person name="Ramsay J.P."/>
            <person name="Murphy R.J.T."/>
            <person name="Kaksonen A.H."/>
            <person name="Boxall N.J."/>
            <person name="Watkin E.L.J."/>
        </authorList>
    </citation>
    <scope>NUCLEOTIDE SEQUENCE [LARGE SCALE GENOMIC DNA]</scope>
    <source>
        <strain evidence="2 3">V6</strain>
        <plasmid evidence="3">papv6</plasmid>
    </source>
</reference>
<protein>
    <submittedName>
        <fullName evidence="2">Uncharacterized protein</fullName>
    </submittedName>
</protein>
<proteinExistence type="predicted"/>
<keyword evidence="1" id="KW-0472">Membrane</keyword>
<geneLocation type="plasmid" evidence="3">
    <name>papv6</name>
</geneLocation>
<dbReference type="AlphaFoldDB" id="A0A1D8KCZ6"/>